<protein>
    <submittedName>
        <fullName evidence="2">D-sedoheptulose 7-phosphate isomerase</fullName>
    </submittedName>
</protein>
<dbReference type="PANTHER" id="PTHR30390:SF6">
    <property type="entry name" value="DNAA INITIATOR-ASSOCIATING PROTEIN DIAA"/>
    <property type="match status" value="1"/>
</dbReference>
<dbReference type="InterPro" id="IPR046348">
    <property type="entry name" value="SIS_dom_sf"/>
</dbReference>
<dbReference type="Pfam" id="PF13580">
    <property type="entry name" value="SIS_2"/>
    <property type="match status" value="1"/>
</dbReference>
<gene>
    <name evidence="2" type="ORF">DFR36_106108</name>
</gene>
<evidence type="ECO:0000259" key="1">
    <source>
        <dbReference type="PROSITE" id="PS51464"/>
    </source>
</evidence>
<dbReference type="InterPro" id="IPR001347">
    <property type="entry name" value="SIS_dom"/>
</dbReference>
<organism evidence="2 3">
    <name type="scientific">Melaminivora alkalimesophila</name>
    <dbReference type="NCBI Taxonomy" id="1165852"/>
    <lineage>
        <taxon>Bacteria</taxon>
        <taxon>Pseudomonadati</taxon>
        <taxon>Pseudomonadota</taxon>
        <taxon>Betaproteobacteria</taxon>
        <taxon>Burkholderiales</taxon>
        <taxon>Comamonadaceae</taxon>
        <taxon>Melaminivora</taxon>
    </lineage>
</organism>
<keyword evidence="2" id="KW-0413">Isomerase</keyword>
<dbReference type="GO" id="GO:0016853">
    <property type="term" value="F:isomerase activity"/>
    <property type="evidence" value="ECO:0007669"/>
    <property type="project" value="UniProtKB-KW"/>
</dbReference>
<dbReference type="PROSITE" id="PS51464">
    <property type="entry name" value="SIS"/>
    <property type="match status" value="1"/>
</dbReference>
<evidence type="ECO:0000313" key="3">
    <source>
        <dbReference type="Proteomes" id="UP000246483"/>
    </source>
</evidence>
<reference evidence="2 3" key="1">
    <citation type="submission" date="2018-05" db="EMBL/GenBank/DDBJ databases">
        <title>Genomic Encyclopedia of Type Strains, Phase IV (KMG-IV): sequencing the most valuable type-strain genomes for metagenomic binning, comparative biology and taxonomic classification.</title>
        <authorList>
            <person name="Goeker M."/>
        </authorList>
    </citation>
    <scope>NUCLEOTIDE SEQUENCE [LARGE SCALE GENOMIC DNA]</scope>
    <source>
        <strain evidence="2 3">DSM 26006</strain>
    </source>
</reference>
<dbReference type="GO" id="GO:0097367">
    <property type="term" value="F:carbohydrate derivative binding"/>
    <property type="evidence" value="ECO:0007669"/>
    <property type="project" value="InterPro"/>
</dbReference>
<dbReference type="GO" id="GO:1901135">
    <property type="term" value="P:carbohydrate derivative metabolic process"/>
    <property type="evidence" value="ECO:0007669"/>
    <property type="project" value="InterPro"/>
</dbReference>
<dbReference type="SUPFAM" id="SSF53697">
    <property type="entry name" value="SIS domain"/>
    <property type="match status" value="1"/>
</dbReference>
<dbReference type="Proteomes" id="UP000246483">
    <property type="component" value="Unassembled WGS sequence"/>
</dbReference>
<dbReference type="InterPro" id="IPR035461">
    <property type="entry name" value="GmhA/DiaA"/>
</dbReference>
<dbReference type="RefSeq" id="WP_019374696.1">
    <property type="nucleotide sequence ID" value="NZ_ALEE01000606.1"/>
</dbReference>
<sequence length="200" mass="20778">MLEHRIQQHFIDSADLKYQSAQMLAGPTAAAVHAIVASVTSGAKLLACGAGAGASLAQLFASMCVSGFERERPGIAALALVPDAGWPCGAAEGGPAEAPALARHVHALGHAGDVLLVLATTGNEPALLRAVEAAHEREMSVIALTGREGGRLAGLLRETDVLICVPHERLARVREAQFLVLHCLCDGLDLQLLGDQEVMS</sequence>
<name>A0A317R9R9_9BURK</name>
<keyword evidence="3" id="KW-1185">Reference proteome</keyword>
<dbReference type="OrthoDB" id="9810929at2"/>
<proteinExistence type="predicted"/>
<dbReference type="EMBL" id="QGUB01000006">
    <property type="protein sequence ID" value="PWW45618.1"/>
    <property type="molecule type" value="Genomic_DNA"/>
</dbReference>
<evidence type="ECO:0000313" key="2">
    <source>
        <dbReference type="EMBL" id="PWW45618.1"/>
    </source>
</evidence>
<dbReference type="Gene3D" id="3.40.50.10490">
    <property type="entry name" value="Glucose-6-phosphate isomerase like protein, domain 1"/>
    <property type="match status" value="1"/>
</dbReference>
<dbReference type="CDD" id="cd05006">
    <property type="entry name" value="SIS_GmhA"/>
    <property type="match status" value="1"/>
</dbReference>
<dbReference type="AlphaFoldDB" id="A0A317R9R9"/>
<comment type="caution">
    <text evidence="2">The sequence shown here is derived from an EMBL/GenBank/DDBJ whole genome shotgun (WGS) entry which is preliminary data.</text>
</comment>
<dbReference type="PANTHER" id="PTHR30390">
    <property type="entry name" value="SEDOHEPTULOSE 7-PHOSPHATE ISOMERASE / DNAA INITIATOR-ASSOCIATING FACTOR FOR REPLICATION INITIATION"/>
    <property type="match status" value="1"/>
</dbReference>
<dbReference type="InterPro" id="IPR050099">
    <property type="entry name" value="SIS_GmhA/DiaA_subfam"/>
</dbReference>
<feature type="domain" description="SIS" evidence="1">
    <location>
        <begin position="35"/>
        <end position="198"/>
    </location>
</feature>
<accession>A0A317R9R9</accession>